<evidence type="ECO:0000256" key="1">
    <source>
        <dbReference type="ARBA" id="ARBA00004477"/>
    </source>
</evidence>
<dbReference type="Proteomes" id="UP000292447">
    <property type="component" value="Chromosome IV"/>
</dbReference>
<dbReference type="EMBL" id="CP034459">
    <property type="protein sequence ID" value="QBM89067.1"/>
    <property type="molecule type" value="Genomic_DNA"/>
</dbReference>
<dbReference type="STRING" id="2163413.A0A4P6XNN8"/>
<evidence type="ECO:0000256" key="3">
    <source>
        <dbReference type="ARBA" id="ARBA00008715"/>
    </source>
</evidence>
<feature type="transmembrane region" description="Helical" evidence="10">
    <location>
        <begin position="252"/>
        <end position="269"/>
    </location>
</feature>
<dbReference type="AlphaFoldDB" id="A0A4P6XNN8"/>
<evidence type="ECO:0000313" key="12">
    <source>
        <dbReference type="EMBL" id="QBM89067.1"/>
    </source>
</evidence>
<feature type="transmembrane region" description="Helical" evidence="10">
    <location>
        <begin position="392"/>
        <end position="409"/>
    </location>
</feature>
<keyword evidence="9 10" id="KW-0472">Membrane</keyword>
<evidence type="ECO:0000256" key="11">
    <source>
        <dbReference type="SAM" id="MobiDB-lite"/>
    </source>
</evidence>
<evidence type="ECO:0000313" key="13">
    <source>
        <dbReference type="Proteomes" id="UP000292447"/>
    </source>
</evidence>
<feature type="transmembrane region" description="Helical" evidence="10">
    <location>
        <begin position="54"/>
        <end position="75"/>
    </location>
</feature>
<dbReference type="Pfam" id="PF03155">
    <property type="entry name" value="Alg6_Alg8"/>
    <property type="match status" value="1"/>
</dbReference>
<feature type="transmembrane region" description="Helical" evidence="10">
    <location>
        <begin position="527"/>
        <end position="546"/>
    </location>
</feature>
<keyword evidence="5 10" id="KW-0808">Transferase</keyword>
<organism evidence="12 13">
    <name type="scientific">Metschnikowia aff. pulcherrima</name>
    <dbReference type="NCBI Taxonomy" id="2163413"/>
    <lineage>
        <taxon>Eukaryota</taxon>
        <taxon>Fungi</taxon>
        <taxon>Dikarya</taxon>
        <taxon>Ascomycota</taxon>
        <taxon>Saccharomycotina</taxon>
        <taxon>Pichiomycetes</taxon>
        <taxon>Metschnikowiaceae</taxon>
        <taxon>Metschnikowia</taxon>
    </lineage>
</organism>
<evidence type="ECO:0000256" key="6">
    <source>
        <dbReference type="ARBA" id="ARBA00022692"/>
    </source>
</evidence>
<sequence length="551" mass="62371">MGKLTTKKQKSAGGWRNSSQRMSSHLAQEKLTPFDNSPIFELLKAFEKPHDQWAARYILVLSVILLKAAVGLGLFSGQGEKPINGDFEAQRHWMELSIHLPVTTWYYFDLQYWGLDYPPLTAYHLWALGKIGSLLNPSWFVLGSSRGIENPQIKTFMRIACLVSELTLYIPAVMQLTSQLIGRKENRSRIHQIVVLAMIFCQPCLTLIDNGHFQFNSVMLGLFVCSMIELLKDNLILASIWFMCSIMFKQMALYYSPFIFAFILSKLFTPRKTLVSTLASLQIGKLIIVGVTVVLTVVAIVSPFLISAGSGPEALTHVKQILTRMFPFERGLFEDKVANFWCTSNVLIKYATRFSASQLKVISFALTLLGALPPCTIAFWKNITRKTMPPELVIYGFSATAWAFYLFLFQVHEKTVLVPLIPSTFLLLSTDSSVVFVIQWINNISAFSLYPLLKKDGLGLQYILCTFLINWLLCGFKGSNWKALLLPRQQTLVLKTIISCSYLAVIVVHALDIFVLPPVRYPDLWTIANTSVSFGCFSCFYLWLVYKMSQL</sequence>
<evidence type="ECO:0000256" key="7">
    <source>
        <dbReference type="ARBA" id="ARBA00022824"/>
    </source>
</evidence>
<name>A0A4P6XNN8_9ASCO</name>
<evidence type="ECO:0000256" key="5">
    <source>
        <dbReference type="ARBA" id="ARBA00022679"/>
    </source>
</evidence>
<evidence type="ECO:0000256" key="9">
    <source>
        <dbReference type="ARBA" id="ARBA00023136"/>
    </source>
</evidence>
<keyword evidence="13" id="KW-1185">Reference proteome</keyword>
<feature type="transmembrane region" description="Helical" evidence="10">
    <location>
        <begin position="190"/>
        <end position="208"/>
    </location>
</feature>
<feature type="transmembrane region" description="Helical" evidence="10">
    <location>
        <begin position="461"/>
        <end position="480"/>
    </location>
</feature>
<accession>A0A4P6XNN8</accession>
<dbReference type="GO" id="GO:0042281">
    <property type="term" value="F:dolichyl pyrophosphate Man9GlcNAc2 alpha-1,3-glucosyltransferase activity"/>
    <property type="evidence" value="ECO:0007669"/>
    <property type="project" value="TreeGrafter"/>
</dbReference>
<feature type="transmembrane region" description="Helical" evidence="10">
    <location>
        <begin position="361"/>
        <end position="380"/>
    </location>
</feature>
<reference evidence="13" key="1">
    <citation type="submission" date="2019-03" db="EMBL/GenBank/DDBJ databases">
        <title>Snf2 controls pulcherriminic acid biosynthesis and connects pigmentation and antifungal activity of the yeast Metschnikowia pulcherrima.</title>
        <authorList>
            <person name="Gore-Lloyd D."/>
            <person name="Sumann I."/>
            <person name="Brachmann A.O."/>
            <person name="Schneeberger K."/>
            <person name="Ortiz-Merino R.A."/>
            <person name="Moreno-Beltran M."/>
            <person name="Schlaefli M."/>
            <person name="Kirner P."/>
            <person name="Santos Kron A."/>
            <person name="Wolfe K.H."/>
            <person name="Piel J."/>
            <person name="Ahrens C.H."/>
            <person name="Henk D."/>
            <person name="Freimoser F.M."/>
        </authorList>
    </citation>
    <scope>NUCLEOTIDE SEQUENCE [LARGE SCALE GENOMIC DNA]</scope>
    <source>
        <strain evidence="13">APC 1.2</strain>
    </source>
</reference>
<gene>
    <name evidence="12" type="primary">MPUL0D01270</name>
    <name evidence="12" type="ORF">METSCH_D01270</name>
</gene>
<dbReference type="PANTHER" id="PTHR12413">
    <property type="entry name" value="DOLICHYL GLYCOSYLTRANSFERASE"/>
    <property type="match status" value="1"/>
</dbReference>
<dbReference type="PANTHER" id="PTHR12413:SF1">
    <property type="entry name" value="DOLICHYL PYROPHOSPHATE MAN9GLCNAC2 ALPHA-1,3-GLUCOSYLTRANSFERASE"/>
    <property type="match status" value="1"/>
</dbReference>
<feature type="region of interest" description="Disordered" evidence="11">
    <location>
        <begin position="1"/>
        <end position="20"/>
    </location>
</feature>
<comment type="similarity">
    <text evidence="3 10">Belongs to the ALG6/ALG8 glucosyltransferase family.</text>
</comment>
<comment type="pathway">
    <text evidence="2 10">Protein modification; protein glycosylation.</text>
</comment>
<evidence type="ECO:0000256" key="2">
    <source>
        <dbReference type="ARBA" id="ARBA00004922"/>
    </source>
</evidence>
<keyword evidence="7 10" id="KW-0256">Endoplasmic reticulum</keyword>
<proteinExistence type="inferred from homology"/>
<dbReference type="UniPathway" id="UPA00378"/>
<comment type="subcellular location">
    <subcellularLocation>
        <location evidence="1 10">Endoplasmic reticulum membrane</location>
        <topology evidence="1 10">Multi-pass membrane protein</topology>
    </subcellularLocation>
</comment>
<feature type="transmembrane region" description="Helical" evidence="10">
    <location>
        <begin position="492"/>
        <end position="515"/>
    </location>
</feature>
<protein>
    <recommendedName>
        <fullName evidence="10">Alpha-1,3-glucosyltransferase</fullName>
        <ecNumber evidence="10">2.4.1.-</ecNumber>
    </recommendedName>
</protein>
<evidence type="ECO:0000256" key="10">
    <source>
        <dbReference type="RuleBase" id="RU363110"/>
    </source>
</evidence>
<feature type="transmembrane region" description="Helical" evidence="10">
    <location>
        <begin position="281"/>
        <end position="306"/>
    </location>
</feature>
<dbReference type="EC" id="2.4.1.-" evidence="10"/>
<evidence type="ECO:0000256" key="4">
    <source>
        <dbReference type="ARBA" id="ARBA00022676"/>
    </source>
</evidence>
<dbReference type="InterPro" id="IPR004856">
    <property type="entry name" value="Glyco_trans_ALG6/ALG8"/>
</dbReference>
<keyword evidence="4 10" id="KW-0328">Glycosyltransferase</keyword>
<evidence type="ECO:0000256" key="8">
    <source>
        <dbReference type="ARBA" id="ARBA00022989"/>
    </source>
</evidence>
<feature type="compositionally biased region" description="Basic residues" evidence="11">
    <location>
        <begin position="1"/>
        <end position="10"/>
    </location>
</feature>
<keyword evidence="6 10" id="KW-0812">Transmembrane</keyword>
<keyword evidence="8 10" id="KW-1133">Transmembrane helix</keyword>
<dbReference type="GO" id="GO:0005789">
    <property type="term" value="C:endoplasmic reticulum membrane"/>
    <property type="evidence" value="ECO:0007669"/>
    <property type="project" value="UniProtKB-SubCell"/>
</dbReference>